<keyword evidence="2" id="KW-1185">Reference proteome</keyword>
<proteinExistence type="predicted"/>
<reference evidence="1" key="1">
    <citation type="submission" date="2022-01" db="EMBL/GenBank/DDBJ databases">
        <title>Genome Sequence Resource for Two Populations of Ditylenchus destructor, the Migratory Endoparasitic Phytonematode.</title>
        <authorList>
            <person name="Zhang H."/>
            <person name="Lin R."/>
            <person name="Xie B."/>
        </authorList>
    </citation>
    <scope>NUCLEOTIDE SEQUENCE</scope>
    <source>
        <strain evidence="1">BazhouSP</strain>
    </source>
</reference>
<comment type="caution">
    <text evidence="1">The sequence shown here is derived from an EMBL/GenBank/DDBJ whole genome shotgun (WGS) entry which is preliminary data.</text>
</comment>
<accession>A0AAD4QY31</accession>
<evidence type="ECO:0000313" key="2">
    <source>
        <dbReference type="Proteomes" id="UP001201812"/>
    </source>
</evidence>
<evidence type="ECO:0000313" key="1">
    <source>
        <dbReference type="EMBL" id="KAI1697432.1"/>
    </source>
</evidence>
<sequence>MLILCLFSLLAYSRNRSKKFCRHYSEPKPLFRKMRFLMVCLFALGAGLLASKPHHEYPVVTEFHFHTLQGHLKIQDLIGFDVIGEKKPGQDDGVTGHQLDTVESYLKALFVAKVFIREEHENRIVFKEIPKNNPDQTPIYLYQYFPHRNTKVMTKEEVERAYAEKDEVQKRGKWWYPDAPKLVVTSSGVDKPHYGTLEGNAKIVVDHKQKVKTS</sequence>
<organism evidence="1 2">
    <name type="scientific">Ditylenchus destructor</name>
    <dbReference type="NCBI Taxonomy" id="166010"/>
    <lineage>
        <taxon>Eukaryota</taxon>
        <taxon>Metazoa</taxon>
        <taxon>Ecdysozoa</taxon>
        <taxon>Nematoda</taxon>
        <taxon>Chromadorea</taxon>
        <taxon>Rhabditida</taxon>
        <taxon>Tylenchina</taxon>
        <taxon>Tylenchomorpha</taxon>
        <taxon>Sphaerularioidea</taxon>
        <taxon>Anguinidae</taxon>
        <taxon>Anguininae</taxon>
        <taxon>Ditylenchus</taxon>
    </lineage>
</organism>
<name>A0AAD4QY31_9BILA</name>
<dbReference type="AlphaFoldDB" id="A0AAD4QY31"/>
<dbReference type="Proteomes" id="UP001201812">
    <property type="component" value="Unassembled WGS sequence"/>
</dbReference>
<dbReference type="EMBL" id="JAKKPZ010000269">
    <property type="protein sequence ID" value="KAI1697432.1"/>
    <property type="molecule type" value="Genomic_DNA"/>
</dbReference>
<gene>
    <name evidence="1" type="ORF">DdX_18515</name>
</gene>
<protein>
    <submittedName>
        <fullName evidence="1">Uncharacterized protein</fullName>
    </submittedName>
</protein>